<dbReference type="EC" id="4.2.1.18" evidence="3"/>
<dbReference type="InterPro" id="IPR051683">
    <property type="entry name" value="Enoyl-CoA_Hydratase/Isomerase"/>
</dbReference>
<dbReference type="Proteomes" id="UP000535937">
    <property type="component" value="Unassembled WGS sequence"/>
</dbReference>
<dbReference type="AlphaFoldDB" id="A0A7W4WE87"/>
<dbReference type="Pfam" id="PF00378">
    <property type="entry name" value="ECH_1"/>
    <property type="match status" value="1"/>
</dbReference>
<dbReference type="InterPro" id="IPR029045">
    <property type="entry name" value="ClpP/crotonase-like_dom_sf"/>
</dbReference>
<dbReference type="RefSeq" id="WP_183462092.1">
    <property type="nucleotide sequence ID" value="NZ_JACHWZ010000018.1"/>
</dbReference>
<dbReference type="InterPro" id="IPR001753">
    <property type="entry name" value="Enoyl-CoA_hydra/iso"/>
</dbReference>
<keyword evidence="3" id="KW-0456">Lyase</keyword>
<dbReference type="PANTHER" id="PTHR42964:SF1">
    <property type="entry name" value="POLYKETIDE BIOSYNTHESIS ENOYL-COA HYDRATASE PKSH-RELATED"/>
    <property type="match status" value="1"/>
</dbReference>
<gene>
    <name evidence="3" type="ORF">FHS09_003489</name>
</gene>
<dbReference type="PROSITE" id="PS00166">
    <property type="entry name" value="ENOYL_COA_HYDRATASE"/>
    <property type="match status" value="1"/>
</dbReference>
<protein>
    <submittedName>
        <fullName evidence="3">Methylglutaconyl-CoA hydratase</fullName>
        <ecNumber evidence="3">4.2.1.18</ecNumber>
    </submittedName>
</protein>
<dbReference type="Gene3D" id="1.10.12.10">
    <property type="entry name" value="Lyase 2-enoyl-coa Hydratase, Chain A, domain 2"/>
    <property type="match status" value="1"/>
</dbReference>
<name>A0A7W4WE87_9GAMM</name>
<dbReference type="CDD" id="cd06558">
    <property type="entry name" value="crotonase-like"/>
    <property type="match status" value="1"/>
</dbReference>
<organism evidence="3 4">
    <name type="scientific">Microbulbifer rhizosphaerae</name>
    <dbReference type="NCBI Taxonomy" id="1562603"/>
    <lineage>
        <taxon>Bacteria</taxon>
        <taxon>Pseudomonadati</taxon>
        <taxon>Pseudomonadota</taxon>
        <taxon>Gammaproteobacteria</taxon>
        <taxon>Cellvibrionales</taxon>
        <taxon>Microbulbiferaceae</taxon>
        <taxon>Microbulbifer</taxon>
    </lineage>
</organism>
<dbReference type="EMBL" id="JACHWZ010000018">
    <property type="protein sequence ID" value="MBB3062640.1"/>
    <property type="molecule type" value="Genomic_DNA"/>
</dbReference>
<evidence type="ECO:0000313" key="4">
    <source>
        <dbReference type="Proteomes" id="UP000535937"/>
    </source>
</evidence>
<dbReference type="InterPro" id="IPR014748">
    <property type="entry name" value="Enoyl-CoA_hydra_C"/>
</dbReference>
<dbReference type="Gene3D" id="3.90.226.10">
    <property type="entry name" value="2-enoyl-CoA Hydratase, Chain A, domain 1"/>
    <property type="match status" value="1"/>
</dbReference>
<dbReference type="FunFam" id="3.90.226.10:FF:000066">
    <property type="entry name" value="Enoyl-CoA hydratase"/>
    <property type="match status" value="1"/>
</dbReference>
<comment type="similarity">
    <text evidence="1 2">Belongs to the enoyl-CoA hydratase/isomerase family.</text>
</comment>
<evidence type="ECO:0000256" key="1">
    <source>
        <dbReference type="ARBA" id="ARBA00005254"/>
    </source>
</evidence>
<dbReference type="InterPro" id="IPR018376">
    <property type="entry name" value="Enoyl-CoA_hyd/isom_CS"/>
</dbReference>
<reference evidence="3 4" key="1">
    <citation type="submission" date="2020-08" db="EMBL/GenBank/DDBJ databases">
        <title>Genomic Encyclopedia of Type Strains, Phase III (KMG-III): the genomes of soil and plant-associated and newly described type strains.</title>
        <authorList>
            <person name="Whitman W."/>
        </authorList>
    </citation>
    <scope>NUCLEOTIDE SEQUENCE [LARGE SCALE GENOMIC DNA]</scope>
    <source>
        <strain evidence="3 4">CECT 8799</strain>
    </source>
</reference>
<proteinExistence type="inferred from homology"/>
<evidence type="ECO:0000313" key="3">
    <source>
        <dbReference type="EMBL" id="MBB3062640.1"/>
    </source>
</evidence>
<keyword evidence="4" id="KW-1185">Reference proteome</keyword>
<dbReference type="PANTHER" id="PTHR42964">
    <property type="entry name" value="ENOYL-COA HYDRATASE"/>
    <property type="match status" value="1"/>
</dbReference>
<dbReference type="GO" id="GO:0008300">
    <property type="term" value="P:isoprenoid catabolic process"/>
    <property type="evidence" value="ECO:0007669"/>
    <property type="project" value="TreeGrafter"/>
</dbReference>
<accession>A0A7W4WE87</accession>
<dbReference type="GO" id="GO:0004490">
    <property type="term" value="F:methylglutaconyl-CoA hydratase activity"/>
    <property type="evidence" value="ECO:0007669"/>
    <property type="project" value="UniProtKB-EC"/>
</dbReference>
<evidence type="ECO:0000256" key="2">
    <source>
        <dbReference type="RuleBase" id="RU003707"/>
    </source>
</evidence>
<dbReference type="SUPFAM" id="SSF52096">
    <property type="entry name" value="ClpP/crotonase"/>
    <property type="match status" value="1"/>
</dbReference>
<comment type="caution">
    <text evidence="3">The sequence shown here is derived from an EMBL/GenBank/DDBJ whole genome shotgun (WGS) entry which is preliminary data.</text>
</comment>
<sequence length="264" mass="28529">MSDKLLTEIDNRGIVTVTLNRPELHNAFDDELIRELGETFDRLSQNPSIRALVLAANGESFSAGGDLNWMKRMADYSEEENRRDAAALAAMLHKLDTFPAPTIARIQGAAFGGGVGLVSCCDIAVASERASFCLSEVKIGLLPATISPYVINAVGTRQARRYFVTAERFSAERAREIGLVSEVCAENELDSTVQNLADTIAANGPRAVAMAKQLAMSMSNRVINEELQGQTSALIAAVRVSAEGQEGLGAFLEKRAPSWQIKKQ</sequence>